<reference evidence="1 2" key="1">
    <citation type="submission" date="2018-01" db="EMBL/GenBank/DDBJ databases">
        <title>Complete genome sequence of Bacteriovorax stolpii DSM12778.</title>
        <authorList>
            <person name="Tang B."/>
            <person name="Chang J."/>
        </authorList>
    </citation>
    <scope>NUCLEOTIDE SEQUENCE [LARGE SCALE GENOMIC DNA]</scope>
    <source>
        <strain evidence="1 2">DSM 12778</strain>
    </source>
</reference>
<proteinExistence type="predicted"/>
<protein>
    <submittedName>
        <fullName evidence="1">Uncharacterized protein</fullName>
    </submittedName>
</protein>
<name>A0A2K9NN55_BACTC</name>
<sequence length="379" mass="44128">MAFKDLHKLKKIAVVEKESITTPYLVVGKDIFALSLYNDLKKAHGDDKVRLLSQDAVLRSDLLPKGPSTIRGEVNKKFFNETFPDIARTETTENALFYKDMTWKSFGGRSKSEALKYDEEFYTGGQITPDYEQIFKNIPHSDEYLEGINKEAYQVKIKSIKRENAGFIVECINGTEFHCEFLYFGLSPYHYMEFYSEKSEFSDRFMEFCETTKTSSALFVKFVFDKTPLSDMRETLFIPLSYTHDWGHFVGEFRASKDGQEIEFMHFMEDHLMSEEDVSRIIRLLKKNMEKIFDNFLKIKSHEYIALEQEIGCLKIDDELFAKSLEAGKNEMKNLFFIGINAPVTTEQCANYTFEYSKKDLNGVMRALVIQSNHTKKFD</sequence>
<gene>
    <name evidence="1" type="ORF">C0V70_02130</name>
</gene>
<dbReference type="RefSeq" id="WP_102242217.1">
    <property type="nucleotide sequence ID" value="NZ_CP025704.1"/>
</dbReference>
<evidence type="ECO:0000313" key="2">
    <source>
        <dbReference type="Proteomes" id="UP000235584"/>
    </source>
</evidence>
<dbReference type="KEGG" id="bsto:C0V70_02130"/>
<organism evidence="1 2">
    <name type="scientific">Bacteriovorax stolpii</name>
    <name type="common">Bdellovibrio stolpii</name>
    <dbReference type="NCBI Taxonomy" id="960"/>
    <lineage>
        <taxon>Bacteria</taxon>
        <taxon>Pseudomonadati</taxon>
        <taxon>Bdellovibrionota</taxon>
        <taxon>Bacteriovoracia</taxon>
        <taxon>Bacteriovoracales</taxon>
        <taxon>Bacteriovoracaceae</taxon>
        <taxon>Bacteriovorax</taxon>
    </lineage>
</organism>
<dbReference type="Proteomes" id="UP000235584">
    <property type="component" value="Chromosome"/>
</dbReference>
<dbReference type="EMBL" id="CP025704">
    <property type="protein sequence ID" value="AUN96922.1"/>
    <property type="molecule type" value="Genomic_DNA"/>
</dbReference>
<accession>A0A2K9NN55</accession>
<dbReference type="AlphaFoldDB" id="A0A2K9NN55"/>
<keyword evidence="2" id="KW-1185">Reference proteome</keyword>
<evidence type="ECO:0000313" key="1">
    <source>
        <dbReference type="EMBL" id="AUN96922.1"/>
    </source>
</evidence>